<protein>
    <recommendedName>
        <fullName evidence="5">Keratin</fullName>
    </recommendedName>
</protein>
<dbReference type="OMA" id="CPCITSC"/>
<dbReference type="Ensembl" id="ENSCPRT00005022874.1">
    <property type="protein sequence ID" value="ENSCPRP00005019562.1"/>
    <property type="gene ID" value="ENSCPRG00005013637.1"/>
</dbReference>
<dbReference type="AlphaFoldDB" id="A0A7M4FZP4"/>
<reference evidence="3" key="1">
    <citation type="submission" date="2025-08" db="UniProtKB">
        <authorList>
            <consortium name="Ensembl"/>
        </authorList>
    </citation>
    <scope>IDENTIFICATION</scope>
</reference>
<dbReference type="InterPro" id="IPR003461">
    <property type="entry name" value="Keratin"/>
</dbReference>
<dbReference type="PANTHER" id="PTHR31203:SF1">
    <property type="entry name" value="BETA-KERATIN-RELATED PROTEIN-RELATED"/>
    <property type="match status" value="1"/>
</dbReference>
<dbReference type="GeneTree" id="ENSGT01030000234776"/>
<proteinExistence type="inferred from homology"/>
<evidence type="ECO:0000313" key="3">
    <source>
        <dbReference type="Ensembl" id="ENSCPRP00005019562.1"/>
    </source>
</evidence>
<dbReference type="GO" id="GO:0005882">
    <property type="term" value="C:intermediate filament"/>
    <property type="evidence" value="ECO:0007669"/>
    <property type="project" value="UniProtKB-KW"/>
</dbReference>
<reference evidence="3" key="2">
    <citation type="submission" date="2025-09" db="UniProtKB">
        <authorList>
            <consortium name="Ensembl"/>
        </authorList>
    </citation>
    <scope>IDENTIFICATION</scope>
</reference>
<evidence type="ECO:0008006" key="5">
    <source>
        <dbReference type="Google" id="ProtNLM"/>
    </source>
</evidence>
<keyword evidence="2" id="KW-0416">Keratin</keyword>
<name>A0A7M4FZP4_CROPO</name>
<evidence type="ECO:0000256" key="2">
    <source>
        <dbReference type="ARBA" id="ARBA00022744"/>
    </source>
</evidence>
<keyword evidence="4" id="KW-1185">Reference proteome</keyword>
<organism evidence="3 4">
    <name type="scientific">Crocodylus porosus</name>
    <name type="common">Saltwater crocodile</name>
    <name type="synonym">Estuarine crocodile</name>
    <dbReference type="NCBI Taxonomy" id="8502"/>
    <lineage>
        <taxon>Eukaryota</taxon>
        <taxon>Metazoa</taxon>
        <taxon>Chordata</taxon>
        <taxon>Craniata</taxon>
        <taxon>Vertebrata</taxon>
        <taxon>Euteleostomi</taxon>
        <taxon>Archelosauria</taxon>
        <taxon>Archosauria</taxon>
        <taxon>Crocodylia</taxon>
        <taxon>Longirostres</taxon>
        <taxon>Crocodylidae</taxon>
        <taxon>Crocodylus</taxon>
    </lineage>
</organism>
<dbReference type="PANTHER" id="PTHR31203">
    <property type="entry name" value="BETA-KERATIN-RELATED PROTEIN-RELATED"/>
    <property type="match status" value="1"/>
</dbReference>
<dbReference type="Proteomes" id="UP000594220">
    <property type="component" value="Unplaced"/>
</dbReference>
<evidence type="ECO:0000256" key="1">
    <source>
        <dbReference type="ARBA" id="ARBA00008702"/>
    </source>
</evidence>
<accession>A0A7M4FZP4</accession>
<dbReference type="GO" id="GO:0005200">
    <property type="term" value="F:structural constituent of cytoskeleton"/>
    <property type="evidence" value="ECO:0007669"/>
    <property type="project" value="InterPro"/>
</dbReference>
<comment type="similarity">
    <text evidence="1">Belongs to the avian keratin family.</text>
</comment>
<sequence>TCYSPSHSDSRCCPSVICPKPCVDACNWPCPCITSCSDSRAVVYPPPVAITFPGPILSSCLQESYVGTSLTEEIRPRYASGGCFGSRASYGFGSSHWSRQYTLGWFLPC</sequence>
<dbReference type="Pfam" id="PF02422">
    <property type="entry name" value="Keratin"/>
    <property type="match status" value="1"/>
</dbReference>
<evidence type="ECO:0000313" key="4">
    <source>
        <dbReference type="Proteomes" id="UP000594220"/>
    </source>
</evidence>